<evidence type="ECO:0000256" key="6">
    <source>
        <dbReference type="ARBA" id="ARBA00023136"/>
    </source>
</evidence>
<comment type="similarity">
    <text evidence="2">Belongs to the UPF0324 family.</text>
</comment>
<keyword evidence="3" id="KW-1003">Cell membrane</keyword>
<dbReference type="PANTHER" id="PTHR30106">
    <property type="entry name" value="INNER MEMBRANE PROTEIN YEIH-RELATED"/>
    <property type="match status" value="1"/>
</dbReference>
<keyword evidence="6 7" id="KW-0472">Membrane</keyword>
<reference evidence="8 9" key="1">
    <citation type="submission" date="2018-08" db="EMBL/GenBank/DDBJ databases">
        <title>Genome Sequence of Clavibacter michiganensis Subspecies type strains, and the Atypical Peach-Colored Strains Isolated from Tomato.</title>
        <authorList>
            <person name="Osdaghi E."/>
            <person name="Portier P."/>
            <person name="Briand M."/>
            <person name="Jacques M.-A."/>
        </authorList>
    </citation>
    <scope>NUCLEOTIDE SEQUENCE [LARGE SCALE GENOMIC DNA]</scope>
    <source>
        <strain evidence="8 9">CFBP 6488</strain>
    </source>
</reference>
<dbReference type="Pfam" id="PF03601">
    <property type="entry name" value="Cons_hypoth698"/>
    <property type="match status" value="1"/>
</dbReference>
<keyword evidence="5 7" id="KW-1133">Transmembrane helix</keyword>
<feature type="transmembrane region" description="Helical" evidence="7">
    <location>
        <begin position="115"/>
        <end position="134"/>
    </location>
</feature>
<feature type="transmembrane region" description="Helical" evidence="7">
    <location>
        <begin position="85"/>
        <end position="103"/>
    </location>
</feature>
<evidence type="ECO:0000256" key="5">
    <source>
        <dbReference type="ARBA" id="ARBA00022989"/>
    </source>
</evidence>
<dbReference type="InterPro" id="IPR018383">
    <property type="entry name" value="UPF0324_pro"/>
</dbReference>
<evidence type="ECO:0000256" key="2">
    <source>
        <dbReference type="ARBA" id="ARBA00007977"/>
    </source>
</evidence>
<name>A0A399NWR1_9MICO</name>
<dbReference type="PANTHER" id="PTHR30106:SF2">
    <property type="entry name" value="UPF0324 INNER MEMBRANE PROTEIN YEIH"/>
    <property type="match status" value="1"/>
</dbReference>
<gene>
    <name evidence="8" type="ORF">DZF93_19680</name>
</gene>
<evidence type="ECO:0000256" key="4">
    <source>
        <dbReference type="ARBA" id="ARBA00022692"/>
    </source>
</evidence>
<evidence type="ECO:0000256" key="1">
    <source>
        <dbReference type="ARBA" id="ARBA00004651"/>
    </source>
</evidence>
<dbReference type="AlphaFoldDB" id="A0A399NWR1"/>
<dbReference type="Proteomes" id="UP000266634">
    <property type="component" value="Unassembled WGS sequence"/>
</dbReference>
<dbReference type="GO" id="GO:0005886">
    <property type="term" value="C:plasma membrane"/>
    <property type="evidence" value="ECO:0007669"/>
    <property type="project" value="UniProtKB-SubCell"/>
</dbReference>
<organism evidence="8 9">
    <name type="scientific">Clavibacter michiganensis subsp. insidiosus</name>
    <dbReference type="NCBI Taxonomy" id="33014"/>
    <lineage>
        <taxon>Bacteria</taxon>
        <taxon>Bacillati</taxon>
        <taxon>Actinomycetota</taxon>
        <taxon>Actinomycetes</taxon>
        <taxon>Micrococcales</taxon>
        <taxon>Microbacteriaceae</taxon>
        <taxon>Clavibacter</taxon>
    </lineage>
</organism>
<evidence type="ECO:0000313" key="9">
    <source>
        <dbReference type="Proteomes" id="UP000266634"/>
    </source>
</evidence>
<feature type="non-terminal residue" evidence="8">
    <location>
        <position position="135"/>
    </location>
</feature>
<keyword evidence="4 7" id="KW-0812">Transmembrane</keyword>
<feature type="non-terminal residue" evidence="8">
    <location>
        <position position="1"/>
    </location>
</feature>
<evidence type="ECO:0000256" key="7">
    <source>
        <dbReference type="SAM" id="Phobius"/>
    </source>
</evidence>
<comment type="subcellular location">
    <subcellularLocation>
        <location evidence="1">Cell membrane</location>
        <topology evidence="1">Multi-pass membrane protein</topology>
    </subcellularLocation>
</comment>
<evidence type="ECO:0000313" key="8">
    <source>
        <dbReference type="EMBL" id="RII98414.1"/>
    </source>
</evidence>
<sequence>PGLGAAAAAALVAWGVHALVPAIPLLTVAVALGIVAAQIPAARPALTGALKPGLTLASKRLMRIGVVLLGLQLGLSDIVGLGWRAVLLVVAVVVLAFAGTYAIARALRMPGQQPLLLATGCSICGASAIGAMAGV</sequence>
<accession>A0A399NWR1</accession>
<protein>
    <submittedName>
        <fullName evidence="8">Putative sulfate exporter family transporter</fullName>
    </submittedName>
</protein>
<proteinExistence type="inferred from homology"/>
<dbReference type="EMBL" id="QWEA01001559">
    <property type="protein sequence ID" value="RII98414.1"/>
    <property type="molecule type" value="Genomic_DNA"/>
</dbReference>
<evidence type="ECO:0000256" key="3">
    <source>
        <dbReference type="ARBA" id="ARBA00022475"/>
    </source>
</evidence>
<feature type="transmembrane region" description="Helical" evidence="7">
    <location>
        <begin position="61"/>
        <end position="79"/>
    </location>
</feature>
<comment type="caution">
    <text evidence="8">The sequence shown here is derived from an EMBL/GenBank/DDBJ whole genome shotgun (WGS) entry which is preliminary data.</text>
</comment>